<dbReference type="AlphaFoldDB" id="Q8CL17"/>
<dbReference type="HOGENOM" id="CLU_3124400_0_0_6"/>
<dbReference type="DNASU" id="1147369"/>
<sequence>MICLVKLPGNGLIILVYPVCKKYPASISKTGSMFFLQGIKNELLPIRTSS</sequence>
<gene>
    <name evidence="1" type="ordered locus">y2421</name>
</gene>
<dbReference type="KEGG" id="ypk:y2421"/>
<name>Q8CL17_YERPE</name>
<protein>
    <submittedName>
        <fullName evidence="1">Uncharacterized protein</fullName>
    </submittedName>
</protein>
<dbReference type="EMBL" id="AE009952">
    <property type="protein sequence ID" value="AAM85980.1"/>
    <property type="molecule type" value="Genomic_DNA"/>
</dbReference>
<organism evidence="1 2">
    <name type="scientific">Yersinia pestis</name>
    <dbReference type="NCBI Taxonomy" id="632"/>
    <lineage>
        <taxon>Bacteria</taxon>
        <taxon>Pseudomonadati</taxon>
        <taxon>Pseudomonadota</taxon>
        <taxon>Gammaproteobacteria</taxon>
        <taxon>Enterobacterales</taxon>
        <taxon>Yersiniaceae</taxon>
        <taxon>Yersinia</taxon>
    </lineage>
</organism>
<accession>Q8CL17</accession>
<dbReference type="Proteomes" id="UP000002490">
    <property type="component" value="Chromosome"/>
</dbReference>
<proteinExistence type="predicted"/>
<reference evidence="1 2" key="1">
    <citation type="journal article" date="2002" name="J. Bacteriol.">
        <title>Genome sequence of Yersinia pestis KIM.</title>
        <authorList>
            <person name="Deng W."/>
            <person name="Burland V."/>
            <person name="Plunkett G.III."/>
            <person name="Boutin A."/>
            <person name="Mayhew G.F."/>
            <person name="Liss P."/>
            <person name="Perna N.T."/>
            <person name="Rose D.J."/>
            <person name="Mau B."/>
            <person name="Zhou S."/>
            <person name="Schwartz D.C."/>
            <person name="Fetherston J.D."/>
            <person name="Lindler L.E."/>
            <person name="Brubaker R.R."/>
            <person name="Plana G.V."/>
            <person name="Straley S.C."/>
            <person name="McDonough K.A."/>
            <person name="Nilles M.L."/>
            <person name="Matson J.S."/>
            <person name="Blattner F.R."/>
            <person name="Perry R.D."/>
        </authorList>
    </citation>
    <scope>NUCLEOTIDE SEQUENCE [LARGE SCALE GENOMIC DNA]</scope>
    <source>
        <strain evidence="2">KIM10+ / Biovar Mediaevalis</strain>
    </source>
</reference>
<evidence type="ECO:0000313" key="1">
    <source>
        <dbReference type="EMBL" id="AAM85980.1"/>
    </source>
</evidence>
<evidence type="ECO:0000313" key="2">
    <source>
        <dbReference type="Proteomes" id="UP000002490"/>
    </source>
</evidence>